<reference evidence="2 3" key="1">
    <citation type="journal article" date="2014" name="Nat. Genet.">
        <title>Genome sequence of the hot pepper provides insights into the evolution of pungency in Capsicum species.</title>
        <authorList>
            <person name="Kim S."/>
            <person name="Park M."/>
            <person name="Yeom S.I."/>
            <person name="Kim Y.M."/>
            <person name="Lee J.M."/>
            <person name="Lee H.A."/>
            <person name="Seo E."/>
            <person name="Choi J."/>
            <person name="Cheong K."/>
            <person name="Kim K.T."/>
            <person name="Jung K."/>
            <person name="Lee G.W."/>
            <person name="Oh S.K."/>
            <person name="Bae C."/>
            <person name="Kim S.B."/>
            <person name="Lee H.Y."/>
            <person name="Kim S.Y."/>
            <person name="Kim M.S."/>
            <person name="Kang B.C."/>
            <person name="Jo Y.D."/>
            <person name="Yang H.B."/>
            <person name="Jeong H.J."/>
            <person name="Kang W.H."/>
            <person name="Kwon J.K."/>
            <person name="Shin C."/>
            <person name="Lim J.Y."/>
            <person name="Park J.H."/>
            <person name="Huh J.H."/>
            <person name="Kim J.S."/>
            <person name="Kim B.D."/>
            <person name="Cohen O."/>
            <person name="Paran I."/>
            <person name="Suh M.C."/>
            <person name="Lee S.B."/>
            <person name="Kim Y.K."/>
            <person name="Shin Y."/>
            <person name="Noh S.J."/>
            <person name="Park J."/>
            <person name="Seo Y.S."/>
            <person name="Kwon S.Y."/>
            <person name="Kim H.A."/>
            <person name="Park J.M."/>
            <person name="Kim H.J."/>
            <person name="Choi S.B."/>
            <person name="Bosland P.W."/>
            <person name="Reeves G."/>
            <person name="Jo S.H."/>
            <person name="Lee B.W."/>
            <person name="Cho H.T."/>
            <person name="Choi H.S."/>
            <person name="Lee M.S."/>
            <person name="Yu Y."/>
            <person name="Do Choi Y."/>
            <person name="Park B.S."/>
            <person name="van Deynze A."/>
            <person name="Ashrafi H."/>
            <person name="Hill T."/>
            <person name="Kim W.T."/>
            <person name="Pai H.S."/>
            <person name="Ahn H.K."/>
            <person name="Yeam I."/>
            <person name="Giovannoni J.J."/>
            <person name="Rose J.K."/>
            <person name="Sorensen I."/>
            <person name="Lee S.J."/>
            <person name="Kim R.W."/>
            <person name="Choi I.Y."/>
            <person name="Choi B.S."/>
            <person name="Lim J.S."/>
            <person name="Lee Y.H."/>
            <person name="Choi D."/>
        </authorList>
    </citation>
    <scope>NUCLEOTIDE SEQUENCE [LARGE SCALE GENOMIC DNA]</scope>
    <source>
        <strain evidence="3">cv. CM334</strain>
    </source>
</reference>
<feature type="chain" id="PRO_5013774073" description="Copia protein" evidence="1">
    <location>
        <begin position="26"/>
        <end position="107"/>
    </location>
</feature>
<organism evidence="2 3">
    <name type="scientific">Capsicum annuum</name>
    <name type="common">Capsicum pepper</name>
    <dbReference type="NCBI Taxonomy" id="4072"/>
    <lineage>
        <taxon>Eukaryota</taxon>
        <taxon>Viridiplantae</taxon>
        <taxon>Streptophyta</taxon>
        <taxon>Embryophyta</taxon>
        <taxon>Tracheophyta</taxon>
        <taxon>Spermatophyta</taxon>
        <taxon>Magnoliopsida</taxon>
        <taxon>eudicotyledons</taxon>
        <taxon>Gunneridae</taxon>
        <taxon>Pentapetalae</taxon>
        <taxon>asterids</taxon>
        <taxon>lamiids</taxon>
        <taxon>Solanales</taxon>
        <taxon>Solanaceae</taxon>
        <taxon>Solanoideae</taxon>
        <taxon>Capsiceae</taxon>
        <taxon>Capsicum</taxon>
    </lineage>
</organism>
<accession>A0A2G3A465</accession>
<dbReference type="EMBL" id="AYRZ02000002">
    <property type="protein sequence ID" value="PHT89035.1"/>
    <property type="molecule type" value="Genomic_DNA"/>
</dbReference>
<dbReference type="OMA" id="FIACFEV"/>
<keyword evidence="1" id="KW-0732">Signal</keyword>
<reference evidence="2 3" key="2">
    <citation type="journal article" date="2017" name="Genome Biol.">
        <title>New reference genome sequences of hot pepper reveal the massive evolution of plant disease-resistance genes by retroduplication.</title>
        <authorList>
            <person name="Kim S."/>
            <person name="Park J."/>
            <person name="Yeom S.I."/>
            <person name="Kim Y.M."/>
            <person name="Seo E."/>
            <person name="Kim K.T."/>
            <person name="Kim M.S."/>
            <person name="Lee J.M."/>
            <person name="Cheong K."/>
            <person name="Shin H.S."/>
            <person name="Kim S.B."/>
            <person name="Han K."/>
            <person name="Lee J."/>
            <person name="Park M."/>
            <person name="Lee H.A."/>
            <person name="Lee H.Y."/>
            <person name="Lee Y."/>
            <person name="Oh S."/>
            <person name="Lee J.H."/>
            <person name="Choi E."/>
            <person name="Choi E."/>
            <person name="Lee S.E."/>
            <person name="Jeon J."/>
            <person name="Kim H."/>
            <person name="Choi G."/>
            <person name="Song H."/>
            <person name="Lee J."/>
            <person name="Lee S.C."/>
            <person name="Kwon J.K."/>
            <person name="Lee H.Y."/>
            <person name="Koo N."/>
            <person name="Hong Y."/>
            <person name="Kim R.W."/>
            <person name="Kang W.H."/>
            <person name="Huh J.H."/>
            <person name="Kang B.C."/>
            <person name="Yang T.J."/>
            <person name="Lee Y.H."/>
            <person name="Bennetzen J.L."/>
            <person name="Choi D."/>
        </authorList>
    </citation>
    <scope>NUCLEOTIDE SEQUENCE [LARGE SCALE GENOMIC DNA]</scope>
    <source>
        <strain evidence="3">cv. CM334</strain>
    </source>
</reference>
<evidence type="ECO:0000313" key="2">
    <source>
        <dbReference type="EMBL" id="PHT89035.1"/>
    </source>
</evidence>
<proteinExistence type="predicted"/>
<comment type="caution">
    <text evidence="2">The sequence shown here is derived from an EMBL/GenBank/DDBJ whole genome shotgun (WGS) entry which is preliminary data.</text>
</comment>
<dbReference type="PANTHER" id="PTHR11439">
    <property type="entry name" value="GAG-POL-RELATED RETROTRANSPOSON"/>
    <property type="match status" value="1"/>
</dbReference>
<dbReference type="Proteomes" id="UP000222542">
    <property type="component" value="Unassembled WGS sequence"/>
</dbReference>
<dbReference type="STRING" id="4072.A0A2G3A465"/>
<sequence>MFIACFEVVWLCRLLVEIGFPQSTSTPLHADNTSAIQIATNPVYHERTKHIEVDCHYIREAVDKGRITLPHVSSDLQIADVFTKSMPRQRHQFLVGKLMHLDPPASI</sequence>
<gene>
    <name evidence="2" type="ORF">T459_04148</name>
</gene>
<protein>
    <recommendedName>
        <fullName evidence="4">Copia protein</fullName>
    </recommendedName>
</protein>
<dbReference type="CDD" id="cd09272">
    <property type="entry name" value="RNase_HI_RT_Ty1"/>
    <property type="match status" value="1"/>
</dbReference>
<name>A0A2G3A465_CAPAN</name>
<evidence type="ECO:0008006" key="4">
    <source>
        <dbReference type="Google" id="ProtNLM"/>
    </source>
</evidence>
<evidence type="ECO:0000256" key="1">
    <source>
        <dbReference type="SAM" id="SignalP"/>
    </source>
</evidence>
<evidence type="ECO:0000313" key="3">
    <source>
        <dbReference type="Proteomes" id="UP000222542"/>
    </source>
</evidence>
<dbReference type="AlphaFoldDB" id="A0A2G3A465"/>
<feature type="signal peptide" evidence="1">
    <location>
        <begin position="1"/>
        <end position="25"/>
    </location>
</feature>
<keyword evidence="3" id="KW-1185">Reference proteome</keyword>
<dbReference type="PANTHER" id="PTHR11439:SF497">
    <property type="entry name" value="CYSTEINE-RICH RLK (RECEPTOR-LIKE PROTEIN KINASE) 8"/>
    <property type="match status" value="1"/>
</dbReference>
<dbReference type="Gramene" id="PHT89035">
    <property type="protein sequence ID" value="PHT89035"/>
    <property type="gene ID" value="T459_04148"/>
</dbReference>